<sequence length="101" mass="10976">LLSLYSRSPGTNGVTAVLLITSLLSHSSSALRHLVALARLHGVHDLNTSPLLNPISAILLYSSPSRPQLHCSDSLLWHRSRLLPDDPLWPILAECISVPIV</sequence>
<dbReference type="EMBL" id="JANVFS010000017">
    <property type="protein sequence ID" value="KAJ4478735.1"/>
    <property type="molecule type" value="Genomic_DNA"/>
</dbReference>
<accession>A0A9W9ACA8</accession>
<evidence type="ECO:0000313" key="2">
    <source>
        <dbReference type="Proteomes" id="UP001150238"/>
    </source>
</evidence>
<proteinExistence type="predicted"/>
<dbReference type="AlphaFoldDB" id="A0A9W9ACA8"/>
<reference evidence="1" key="2">
    <citation type="journal article" date="2023" name="Proc. Natl. Acad. Sci. U.S.A.">
        <title>A global phylogenomic analysis of the shiitake genus Lentinula.</title>
        <authorList>
            <person name="Sierra-Patev S."/>
            <person name="Min B."/>
            <person name="Naranjo-Ortiz M."/>
            <person name="Looney B."/>
            <person name="Konkel Z."/>
            <person name="Slot J.C."/>
            <person name="Sakamoto Y."/>
            <person name="Steenwyk J.L."/>
            <person name="Rokas A."/>
            <person name="Carro J."/>
            <person name="Camarero S."/>
            <person name="Ferreira P."/>
            <person name="Molpeceres G."/>
            <person name="Ruiz-Duenas F.J."/>
            <person name="Serrano A."/>
            <person name="Henrissat B."/>
            <person name="Drula E."/>
            <person name="Hughes K.W."/>
            <person name="Mata J.L."/>
            <person name="Ishikawa N.K."/>
            <person name="Vargas-Isla R."/>
            <person name="Ushijima S."/>
            <person name="Smith C.A."/>
            <person name="Donoghue J."/>
            <person name="Ahrendt S."/>
            <person name="Andreopoulos W."/>
            <person name="He G."/>
            <person name="LaButti K."/>
            <person name="Lipzen A."/>
            <person name="Ng V."/>
            <person name="Riley R."/>
            <person name="Sandor L."/>
            <person name="Barry K."/>
            <person name="Martinez A.T."/>
            <person name="Xiao Y."/>
            <person name="Gibbons J.G."/>
            <person name="Terashima K."/>
            <person name="Grigoriev I.V."/>
            <person name="Hibbett D."/>
        </authorList>
    </citation>
    <scope>NUCLEOTIDE SEQUENCE</scope>
    <source>
        <strain evidence="1">Sp2 HRB7682 ss15</strain>
    </source>
</reference>
<evidence type="ECO:0000313" key="1">
    <source>
        <dbReference type="EMBL" id="KAJ4478735.1"/>
    </source>
</evidence>
<name>A0A9W9ACA8_9AGAR</name>
<reference evidence="1" key="1">
    <citation type="submission" date="2022-08" db="EMBL/GenBank/DDBJ databases">
        <authorList>
            <consortium name="DOE Joint Genome Institute"/>
            <person name="Min B."/>
            <person name="Riley R."/>
            <person name="Sierra-Patev S."/>
            <person name="Naranjo-Ortiz M."/>
            <person name="Looney B."/>
            <person name="Konkel Z."/>
            <person name="Slot J.C."/>
            <person name="Sakamoto Y."/>
            <person name="Steenwyk J.L."/>
            <person name="Rokas A."/>
            <person name="Carro J."/>
            <person name="Camarero S."/>
            <person name="Ferreira P."/>
            <person name="Molpeceres G."/>
            <person name="Ruiz-Duenas F.J."/>
            <person name="Serrano A."/>
            <person name="Henrissat B."/>
            <person name="Drula E."/>
            <person name="Hughes K.W."/>
            <person name="Mata J.L."/>
            <person name="Ishikawa N.K."/>
            <person name="Vargas-Isla R."/>
            <person name="Ushijima S."/>
            <person name="Smith C.A."/>
            <person name="Ahrendt S."/>
            <person name="Andreopoulos W."/>
            <person name="He G."/>
            <person name="Labutti K."/>
            <person name="Lipzen A."/>
            <person name="Ng V."/>
            <person name="Sandor L."/>
            <person name="Barry K."/>
            <person name="Martinez A.T."/>
            <person name="Xiao Y."/>
            <person name="Gibbons J.G."/>
            <person name="Terashima K."/>
            <person name="Hibbett D.S."/>
            <person name="Grigoriev I.V."/>
        </authorList>
    </citation>
    <scope>NUCLEOTIDE SEQUENCE</scope>
    <source>
        <strain evidence="1">Sp2 HRB7682 ss15</strain>
    </source>
</reference>
<organism evidence="1 2">
    <name type="scientific">Lentinula lateritia</name>
    <dbReference type="NCBI Taxonomy" id="40482"/>
    <lineage>
        <taxon>Eukaryota</taxon>
        <taxon>Fungi</taxon>
        <taxon>Dikarya</taxon>
        <taxon>Basidiomycota</taxon>
        <taxon>Agaricomycotina</taxon>
        <taxon>Agaricomycetes</taxon>
        <taxon>Agaricomycetidae</taxon>
        <taxon>Agaricales</taxon>
        <taxon>Marasmiineae</taxon>
        <taxon>Omphalotaceae</taxon>
        <taxon>Lentinula</taxon>
    </lineage>
</organism>
<gene>
    <name evidence="1" type="ORF">C8J55DRAFT_514817</name>
</gene>
<protein>
    <submittedName>
        <fullName evidence="1">Uncharacterized protein</fullName>
    </submittedName>
</protein>
<dbReference type="Proteomes" id="UP001150238">
    <property type="component" value="Unassembled WGS sequence"/>
</dbReference>
<feature type="non-terminal residue" evidence="1">
    <location>
        <position position="1"/>
    </location>
</feature>
<comment type="caution">
    <text evidence="1">The sequence shown here is derived from an EMBL/GenBank/DDBJ whole genome shotgun (WGS) entry which is preliminary data.</text>
</comment>